<keyword evidence="6 11" id="KW-1133">Transmembrane helix</keyword>
<evidence type="ECO:0000256" key="10">
    <source>
        <dbReference type="ARBA" id="ARBA00023224"/>
    </source>
</evidence>
<keyword evidence="3 11" id="KW-1003">Cell membrane</keyword>
<dbReference type="GO" id="GO:0005886">
    <property type="term" value="C:plasma membrane"/>
    <property type="evidence" value="ECO:0007669"/>
    <property type="project" value="UniProtKB-SubCell"/>
</dbReference>
<name>H2ZUJ9_LATCH</name>
<evidence type="ECO:0000256" key="5">
    <source>
        <dbReference type="ARBA" id="ARBA00022692"/>
    </source>
</evidence>
<evidence type="ECO:0000256" key="8">
    <source>
        <dbReference type="ARBA" id="ARBA00023136"/>
    </source>
</evidence>
<dbReference type="SUPFAM" id="SSF81321">
    <property type="entry name" value="Family A G protein-coupled receptor-like"/>
    <property type="match status" value="1"/>
</dbReference>
<dbReference type="FunCoup" id="H2ZUJ9">
    <property type="interactions" value="3"/>
</dbReference>
<feature type="transmembrane region" description="Helical" evidence="11">
    <location>
        <begin position="231"/>
        <end position="256"/>
    </location>
</feature>
<dbReference type="InParanoid" id="H2ZUJ9"/>
<comment type="similarity">
    <text evidence="2 11">Belongs to the G-protein coupled receptor 1 family.</text>
</comment>
<reference evidence="14" key="1">
    <citation type="submission" date="2011-08" db="EMBL/GenBank/DDBJ databases">
        <title>The draft genome of Latimeria chalumnae.</title>
        <authorList>
            <person name="Di Palma F."/>
            <person name="Alfoldi J."/>
            <person name="Johnson J."/>
            <person name="Berlin A."/>
            <person name="Gnerre S."/>
            <person name="Jaffe D."/>
            <person name="MacCallum I."/>
            <person name="Young S."/>
            <person name="Walker B.J."/>
            <person name="Lander E."/>
            <person name="Lindblad-Toh K."/>
        </authorList>
    </citation>
    <scope>NUCLEOTIDE SEQUENCE [LARGE SCALE GENOMIC DNA]</scope>
    <source>
        <strain evidence="14">Wild caught</strain>
    </source>
</reference>
<evidence type="ECO:0000313" key="13">
    <source>
        <dbReference type="Ensembl" id="ENSLACP00000001070.1"/>
    </source>
</evidence>
<dbReference type="EMBL" id="AFYH01263421">
    <property type="status" value="NOT_ANNOTATED_CDS"/>
    <property type="molecule type" value="Genomic_DNA"/>
</dbReference>
<evidence type="ECO:0000256" key="6">
    <source>
        <dbReference type="ARBA" id="ARBA00022989"/>
    </source>
</evidence>
<dbReference type="HOGENOM" id="CLU_058641_2_0_1"/>
<keyword evidence="8 11" id="KW-0472">Membrane</keyword>
<keyword evidence="10 11" id="KW-0807">Transducer</keyword>
<evidence type="ECO:0000256" key="4">
    <source>
        <dbReference type="ARBA" id="ARBA00022507"/>
    </source>
</evidence>
<keyword evidence="9 11" id="KW-0675">Receptor</keyword>
<gene>
    <name evidence="13" type="primary">LOC102345201</name>
</gene>
<sequence>KMDPEIVNGAVHFVISIIGIAGNIVILASFSHITYHKRKIMAVEKILVNLSGANLIILVSRGLPLSLYAFGLRNLFNDFCCQFIGYVHITFRALSVALTCLLSCFQSIMLAKNSPKTAKLKLKLQTHIVPILSLLCIFSMLCSVDVIVFSVSSYNVTVPQYTAAMGYCLVVFPNIVTFHLVGYGIFTRDFLFVFLMALASSYILLVLYRHGKQVQGIRSMERNHESTAEGQAAKTVVTLVSFYVTLFGIDNTIWFYQIISKGLISKVFDIRTLISILYAVVFPFVIIAFNKKIRSKLKCFTSEQKSEISIIEEMKHIQ</sequence>
<accession>H2ZUJ9</accession>
<keyword evidence="7 11" id="KW-0297">G-protein coupled receptor</keyword>
<dbReference type="AlphaFoldDB" id="H2ZUJ9"/>
<reference evidence="13" key="3">
    <citation type="submission" date="2025-09" db="UniProtKB">
        <authorList>
            <consortium name="Ensembl"/>
        </authorList>
    </citation>
    <scope>IDENTIFICATION</scope>
</reference>
<dbReference type="GO" id="GO:0016503">
    <property type="term" value="F:pheromone receptor activity"/>
    <property type="evidence" value="ECO:0007669"/>
    <property type="project" value="InterPro"/>
</dbReference>
<feature type="transmembrane region" description="Helical" evidence="11">
    <location>
        <begin position="12"/>
        <end position="35"/>
    </location>
</feature>
<evidence type="ECO:0000256" key="2">
    <source>
        <dbReference type="ARBA" id="ARBA00010663"/>
    </source>
</evidence>
<dbReference type="Ensembl" id="ENSLACT00000001080.1">
    <property type="protein sequence ID" value="ENSLACP00000001070.1"/>
    <property type="gene ID" value="ENSLACG00000000958.1"/>
</dbReference>
<dbReference type="Pfam" id="PF03402">
    <property type="entry name" value="V1R"/>
    <property type="match status" value="1"/>
</dbReference>
<dbReference type="PANTHER" id="PTHR24062">
    <property type="entry name" value="VOMERONASAL TYPE-1 RECEPTOR"/>
    <property type="match status" value="1"/>
</dbReference>
<evidence type="ECO:0000256" key="1">
    <source>
        <dbReference type="ARBA" id="ARBA00004651"/>
    </source>
</evidence>
<dbReference type="Proteomes" id="UP000008672">
    <property type="component" value="Unassembled WGS sequence"/>
</dbReference>
<feature type="transmembrane region" description="Helical" evidence="11">
    <location>
        <begin position="131"/>
        <end position="152"/>
    </location>
</feature>
<feature type="transmembrane region" description="Helical" evidence="11">
    <location>
        <begin position="190"/>
        <end position="211"/>
    </location>
</feature>
<feature type="transmembrane region" description="Helical" evidence="11">
    <location>
        <begin position="47"/>
        <end position="69"/>
    </location>
</feature>
<dbReference type="InterPro" id="IPR017452">
    <property type="entry name" value="GPCR_Rhodpsn_7TM"/>
</dbReference>
<keyword evidence="5 11" id="KW-0812">Transmembrane</keyword>
<dbReference type="GeneTree" id="ENSGT01030000234553"/>
<keyword evidence="4 11" id="KW-0589">Pheromone response</keyword>
<dbReference type="PROSITE" id="PS50262">
    <property type="entry name" value="G_PROTEIN_RECEP_F1_2"/>
    <property type="match status" value="1"/>
</dbReference>
<feature type="transmembrane region" description="Helical" evidence="11">
    <location>
        <begin position="89"/>
        <end position="110"/>
    </location>
</feature>
<feature type="domain" description="G-protein coupled receptors family 1 profile" evidence="12">
    <location>
        <begin position="22"/>
        <end position="286"/>
    </location>
</feature>
<organism evidence="13 14">
    <name type="scientific">Latimeria chalumnae</name>
    <name type="common">Coelacanth</name>
    <dbReference type="NCBI Taxonomy" id="7897"/>
    <lineage>
        <taxon>Eukaryota</taxon>
        <taxon>Metazoa</taxon>
        <taxon>Chordata</taxon>
        <taxon>Craniata</taxon>
        <taxon>Vertebrata</taxon>
        <taxon>Euteleostomi</taxon>
        <taxon>Coelacanthiformes</taxon>
        <taxon>Coelacanthidae</taxon>
        <taxon>Latimeria</taxon>
    </lineage>
</organism>
<evidence type="ECO:0000256" key="3">
    <source>
        <dbReference type="ARBA" id="ARBA00022475"/>
    </source>
</evidence>
<keyword evidence="14" id="KW-1185">Reference proteome</keyword>
<evidence type="ECO:0000259" key="12">
    <source>
        <dbReference type="PROSITE" id="PS50262"/>
    </source>
</evidence>
<reference evidence="13" key="2">
    <citation type="submission" date="2025-08" db="UniProtKB">
        <authorList>
            <consortium name="Ensembl"/>
        </authorList>
    </citation>
    <scope>IDENTIFICATION</scope>
</reference>
<dbReference type="GO" id="GO:0019236">
    <property type="term" value="P:response to pheromone"/>
    <property type="evidence" value="ECO:0007669"/>
    <property type="project" value="UniProtKB-KW"/>
</dbReference>
<evidence type="ECO:0000256" key="7">
    <source>
        <dbReference type="ARBA" id="ARBA00023040"/>
    </source>
</evidence>
<dbReference type="OMA" id="FXISSIT"/>
<dbReference type="InterPro" id="IPR004072">
    <property type="entry name" value="Vmron_rcpt_1"/>
</dbReference>
<proteinExistence type="inferred from homology"/>
<evidence type="ECO:0000313" key="14">
    <source>
        <dbReference type="Proteomes" id="UP000008672"/>
    </source>
</evidence>
<dbReference type="Gene3D" id="1.20.1070.10">
    <property type="entry name" value="Rhodopsin 7-helix transmembrane proteins"/>
    <property type="match status" value="1"/>
</dbReference>
<comment type="subcellular location">
    <subcellularLocation>
        <location evidence="1 11">Cell membrane</location>
        <topology evidence="1 11">Multi-pass membrane protein</topology>
    </subcellularLocation>
</comment>
<evidence type="ECO:0000256" key="9">
    <source>
        <dbReference type="ARBA" id="ARBA00023170"/>
    </source>
</evidence>
<protein>
    <recommendedName>
        <fullName evidence="11">Vomeronasal type-1 receptor</fullName>
    </recommendedName>
</protein>
<evidence type="ECO:0000256" key="11">
    <source>
        <dbReference type="RuleBase" id="RU364061"/>
    </source>
</evidence>
<feature type="transmembrane region" description="Helical" evidence="11">
    <location>
        <begin position="268"/>
        <end position="289"/>
    </location>
</feature>
<feature type="transmembrane region" description="Helical" evidence="11">
    <location>
        <begin position="164"/>
        <end position="183"/>
    </location>
</feature>